<evidence type="ECO:0000313" key="4">
    <source>
        <dbReference type="Proteomes" id="UP001304419"/>
    </source>
</evidence>
<dbReference type="EMBL" id="WEIA01000002">
    <property type="protein sequence ID" value="NLR20826.1"/>
    <property type="molecule type" value="Genomic_DNA"/>
</dbReference>
<dbReference type="AlphaFoldDB" id="A0A8I2KLR8"/>
<protein>
    <submittedName>
        <fullName evidence="1">Phage tail protein I</fullName>
    </submittedName>
</protein>
<dbReference type="RefSeq" id="WP_130126681.1">
    <property type="nucleotide sequence ID" value="NZ_CBCSDF010000002.1"/>
</dbReference>
<dbReference type="EMBL" id="CP137578">
    <property type="protein sequence ID" value="WOX29690.1"/>
    <property type="molecule type" value="Genomic_DNA"/>
</dbReference>
<keyword evidence="4" id="KW-1185">Reference proteome</keyword>
<evidence type="ECO:0000313" key="2">
    <source>
        <dbReference type="EMBL" id="WOX29690.1"/>
    </source>
</evidence>
<accession>A0A8I2KLR8</accession>
<reference evidence="1" key="1">
    <citation type="submission" date="2019-10" db="EMBL/GenBank/DDBJ databases">
        <authorList>
            <person name="Paulsen S."/>
        </authorList>
    </citation>
    <scope>NUCLEOTIDE SEQUENCE</scope>
    <source>
        <strain evidence="1">LMG 19692</strain>
    </source>
</reference>
<dbReference type="NCBIfam" id="TIGR01634">
    <property type="entry name" value="tail_P2_I"/>
    <property type="match status" value="1"/>
</dbReference>
<sequence length="303" mass="33903">MTSYHKLLPPGTSPLVRTIAEQVEDLPSKLEVTPTIPEYVGKQWHPETCPEALLPWLAWSLSVDEWDESWPVDTKRAFIANSVKVHKHKGTVGSVKRALAALGVSVEFFEWFQEIDDIALAPYQSKQPHTFMFIAWANEIPYTSDAVILSPELYQAVKDVTDSTKPKRAHFDFLVGAKMSLKLQTASIASGLQVARKSAQTEAVKAPGATVAAAFALASNKQIAATGRYMKSQHVNAYLQSSARVGLHLNNRRHVVSRIYLTNEQRLPAAKFDFTTELASTLHFTNRRFQVARFYCHTYTNLS</sequence>
<dbReference type="Pfam" id="PF09684">
    <property type="entry name" value="Tail_P2_I"/>
    <property type="match status" value="1"/>
</dbReference>
<dbReference type="Proteomes" id="UP001304419">
    <property type="component" value="Chromosome 1"/>
</dbReference>
<organism evidence="1 3">
    <name type="scientific">Pseudoalteromonas maricaloris</name>
    <dbReference type="NCBI Taxonomy" id="184924"/>
    <lineage>
        <taxon>Bacteria</taxon>
        <taxon>Pseudomonadati</taxon>
        <taxon>Pseudomonadota</taxon>
        <taxon>Gammaproteobacteria</taxon>
        <taxon>Alteromonadales</taxon>
        <taxon>Pseudoalteromonadaceae</taxon>
        <taxon>Pseudoalteromonas</taxon>
    </lineage>
</organism>
<dbReference type="InterPro" id="IPR006521">
    <property type="entry name" value="Tail_protein_I"/>
</dbReference>
<dbReference type="Proteomes" id="UP000646877">
    <property type="component" value="Unassembled WGS sequence"/>
</dbReference>
<name>A0A8I2KLR8_9GAMM</name>
<reference evidence="2 4" key="2">
    <citation type="submission" date="2023-10" db="EMBL/GenBank/DDBJ databases">
        <title>To unveil natural product biosynthetic capacity in Pseudoalteromonas.</title>
        <authorList>
            <person name="Wang J."/>
        </authorList>
    </citation>
    <scope>NUCLEOTIDE SEQUENCE [LARGE SCALE GENOMIC DNA]</scope>
    <source>
        <strain evidence="2 4">DSM 15914</strain>
    </source>
</reference>
<gene>
    <name evidence="1" type="ORF">F9Y85_05715</name>
    <name evidence="2" type="ORF">R5H13_05365</name>
</gene>
<proteinExistence type="predicted"/>
<evidence type="ECO:0000313" key="1">
    <source>
        <dbReference type="EMBL" id="NLR20826.1"/>
    </source>
</evidence>
<evidence type="ECO:0000313" key="3">
    <source>
        <dbReference type="Proteomes" id="UP000646877"/>
    </source>
</evidence>